<dbReference type="AlphaFoldDB" id="A0A800MV59"/>
<feature type="region of interest" description="Disordered" evidence="1">
    <location>
        <begin position="1"/>
        <end position="48"/>
    </location>
</feature>
<evidence type="ECO:0000313" key="2">
    <source>
        <dbReference type="EMBL" id="KAF0822951.1"/>
    </source>
</evidence>
<reference evidence="2 3" key="1">
    <citation type="journal article" date="2020" name="G3 (Bethesda)">
        <title>Whole Genome Sequencing and Comparative Genomics of Two Nematicidal Bacillus Strains Reveals a Wide Range of Possible Virulence Factors.</title>
        <authorList>
            <person name="Susic N."/>
            <person name="Janezic S."/>
            <person name="Rupnik M."/>
            <person name="Geric Stare B."/>
        </authorList>
    </citation>
    <scope>NUCLEOTIDE SEQUENCE [LARGE SCALE GENOMIC DNA]</scope>
    <source>
        <strain evidence="2 3">I-1582</strain>
    </source>
</reference>
<protein>
    <submittedName>
        <fullName evidence="2">Uncharacterized protein</fullName>
    </submittedName>
</protein>
<name>A0A800MV59_CYTFI</name>
<sequence>MRPRRRSRGGSHSSPRKASAWSGNQRAGFKTTIIKKEPEMIKEKTWQS</sequence>
<proteinExistence type="predicted"/>
<organism evidence="2 3">
    <name type="scientific">Cytobacillus firmus</name>
    <name type="common">Bacillus firmus</name>
    <dbReference type="NCBI Taxonomy" id="1399"/>
    <lineage>
        <taxon>Bacteria</taxon>
        <taxon>Bacillati</taxon>
        <taxon>Bacillota</taxon>
        <taxon>Bacilli</taxon>
        <taxon>Bacillales</taxon>
        <taxon>Bacillaceae</taxon>
        <taxon>Cytobacillus</taxon>
    </lineage>
</organism>
<feature type="compositionally biased region" description="Basic and acidic residues" evidence="1">
    <location>
        <begin position="34"/>
        <end position="48"/>
    </location>
</feature>
<comment type="caution">
    <text evidence="2">The sequence shown here is derived from an EMBL/GenBank/DDBJ whole genome shotgun (WGS) entry which is preliminary data.</text>
</comment>
<gene>
    <name evidence="2" type="ORF">KIS1582_3282</name>
</gene>
<dbReference type="Proteomes" id="UP000465778">
    <property type="component" value="Unassembled WGS sequence"/>
</dbReference>
<evidence type="ECO:0000256" key="1">
    <source>
        <dbReference type="SAM" id="MobiDB-lite"/>
    </source>
</evidence>
<dbReference type="EMBL" id="VDEM01000042">
    <property type="protein sequence ID" value="KAF0822951.1"/>
    <property type="molecule type" value="Genomic_DNA"/>
</dbReference>
<accession>A0A800MV59</accession>
<evidence type="ECO:0000313" key="3">
    <source>
        <dbReference type="Proteomes" id="UP000465778"/>
    </source>
</evidence>